<dbReference type="Gene3D" id="3.10.180.10">
    <property type="entry name" value="2,3-Dihydroxybiphenyl 1,2-Dioxygenase, domain 1"/>
    <property type="match status" value="1"/>
</dbReference>
<dbReference type="InterPro" id="IPR037523">
    <property type="entry name" value="VOC_core"/>
</dbReference>
<protein>
    <submittedName>
        <fullName evidence="2">Glyoxalase</fullName>
    </submittedName>
</protein>
<accession>A0A2W1NBB3</accession>
<dbReference type="EMBL" id="NHRJ02000002">
    <property type="protein sequence ID" value="PZE21707.1"/>
    <property type="molecule type" value="Genomic_DNA"/>
</dbReference>
<evidence type="ECO:0000313" key="3">
    <source>
        <dbReference type="Proteomes" id="UP000214746"/>
    </source>
</evidence>
<dbReference type="InterPro" id="IPR050383">
    <property type="entry name" value="GlyoxalaseI/FosfomycinResist"/>
</dbReference>
<dbReference type="PANTHER" id="PTHR21366">
    <property type="entry name" value="GLYOXALASE FAMILY PROTEIN"/>
    <property type="match status" value="1"/>
</dbReference>
<reference evidence="2" key="1">
    <citation type="submission" date="2018-06" db="EMBL/GenBank/DDBJ databases">
        <title>Paenibacillus xerothermodurans sp. nov. an extremely dry heat resistant spore forming bacterium isolated from the soil of Cape Canaveral, Florida.</title>
        <authorList>
            <person name="Seuylemezian A."/>
            <person name="Kaur N."/>
            <person name="Patil P."/>
            <person name="Patil P."/>
            <person name="Mayilraj S."/>
            <person name="Vaishampayan P."/>
        </authorList>
    </citation>
    <scope>NUCLEOTIDE SEQUENCE [LARGE SCALE GENOMIC DNA]</scope>
    <source>
        <strain evidence="2">ATCC 27380</strain>
    </source>
</reference>
<evidence type="ECO:0000259" key="1">
    <source>
        <dbReference type="PROSITE" id="PS51819"/>
    </source>
</evidence>
<dbReference type="SUPFAM" id="SSF54593">
    <property type="entry name" value="Glyoxalase/Bleomycin resistance protein/Dihydroxybiphenyl dioxygenase"/>
    <property type="match status" value="1"/>
</dbReference>
<dbReference type="Proteomes" id="UP000214746">
    <property type="component" value="Unassembled WGS sequence"/>
</dbReference>
<dbReference type="PROSITE" id="PS51819">
    <property type="entry name" value="VOC"/>
    <property type="match status" value="1"/>
</dbReference>
<keyword evidence="3" id="KW-1185">Reference proteome</keyword>
<dbReference type="AlphaFoldDB" id="A0A2W1NBB3"/>
<dbReference type="OrthoDB" id="9800322at2"/>
<dbReference type="RefSeq" id="WP_089198849.1">
    <property type="nucleotide sequence ID" value="NZ_NHRJ02000002.1"/>
</dbReference>
<proteinExistence type="predicted"/>
<evidence type="ECO:0000313" key="2">
    <source>
        <dbReference type="EMBL" id="PZE21707.1"/>
    </source>
</evidence>
<gene>
    <name evidence="2" type="ORF">CBW46_004625</name>
</gene>
<dbReference type="InterPro" id="IPR029068">
    <property type="entry name" value="Glyas_Bleomycin-R_OHBP_Dase"/>
</dbReference>
<name>A0A2W1NBB3_PAEXE</name>
<sequence>MIEFQHLHHVSLAVRDLATARKFYEEVLQLQQIERPPLKSKGTWYAIGSQHLHLLENPNGEALRESGIDTIDGHFAIWVKSHSETVQYLEKSGVPYEARPNSVVGFTQIYILDPDNNIIEFDAPYDS</sequence>
<dbReference type="Pfam" id="PF00903">
    <property type="entry name" value="Glyoxalase"/>
    <property type="match status" value="1"/>
</dbReference>
<feature type="domain" description="VOC" evidence="1">
    <location>
        <begin position="6"/>
        <end position="124"/>
    </location>
</feature>
<organism evidence="2 3">
    <name type="scientific">Paenibacillus xerothermodurans</name>
    <dbReference type="NCBI Taxonomy" id="1977292"/>
    <lineage>
        <taxon>Bacteria</taxon>
        <taxon>Bacillati</taxon>
        <taxon>Bacillota</taxon>
        <taxon>Bacilli</taxon>
        <taxon>Bacillales</taxon>
        <taxon>Paenibacillaceae</taxon>
        <taxon>Paenibacillus</taxon>
    </lineage>
</organism>
<comment type="caution">
    <text evidence="2">The sequence shown here is derived from an EMBL/GenBank/DDBJ whole genome shotgun (WGS) entry which is preliminary data.</text>
</comment>
<dbReference type="InterPro" id="IPR004360">
    <property type="entry name" value="Glyas_Fos-R_dOase_dom"/>
</dbReference>